<proteinExistence type="predicted"/>
<accession>A0A9P7DRA0</accession>
<sequence length="86" mass="9612">MYIMPWTGLFPCTTAHVHPPNRTSCKVQAVQAVQLVPTWHVDLAVIFSYIIFPGVRALARCIRASVWARGHATCAWDPRDVSTCCD</sequence>
<dbReference type="RefSeq" id="XP_041186007.1">
    <property type="nucleotide sequence ID" value="XM_041344227.1"/>
</dbReference>
<organism evidence="1 2">
    <name type="scientific">Suillus subaureus</name>
    <dbReference type="NCBI Taxonomy" id="48587"/>
    <lineage>
        <taxon>Eukaryota</taxon>
        <taxon>Fungi</taxon>
        <taxon>Dikarya</taxon>
        <taxon>Basidiomycota</taxon>
        <taxon>Agaricomycotina</taxon>
        <taxon>Agaricomycetes</taxon>
        <taxon>Agaricomycetidae</taxon>
        <taxon>Boletales</taxon>
        <taxon>Suillineae</taxon>
        <taxon>Suillaceae</taxon>
        <taxon>Suillus</taxon>
    </lineage>
</organism>
<evidence type="ECO:0000313" key="1">
    <source>
        <dbReference type="EMBL" id="KAG1801153.1"/>
    </source>
</evidence>
<evidence type="ECO:0000313" key="2">
    <source>
        <dbReference type="Proteomes" id="UP000807769"/>
    </source>
</evidence>
<name>A0A9P7DRA0_9AGAM</name>
<keyword evidence="2" id="KW-1185">Reference proteome</keyword>
<gene>
    <name evidence="1" type="ORF">BJ212DRAFT_86282</name>
</gene>
<dbReference type="Proteomes" id="UP000807769">
    <property type="component" value="Unassembled WGS sequence"/>
</dbReference>
<reference evidence="1" key="1">
    <citation type="journal article" date="2020" name="New Phytol.">
        <title>Comparative genomics reveals dynamic genome evolution in host specialist ectomycorrhizal fungi.</title>
        <authorList>
            <person name="Lofgren L.A."/>
            <person name="Nguyen N.H."/>
            <person name="Vilgalys R."/>
            <person name="Ruytinx J."/>
            <person name="Liao H.L."/>
            <person name="Branco S."/>
            <person name="Kuo A."/>
            <person name="LaButti K."/>
            <person name="Lipzen A."/>
            <person name="Andreopoulos W."/>
            <person name="Pangilinan J."/>
            <person name="Riley R."/>
            <person name="Hundley H."/>
            <person name="Na H."/>
            <person name="Barry K."/>
            <person name="Grigoriev I.V."/>
            <person name="Stajich J.E."/>
            <person name="Kennedy P.G."/>
        </authorList>
    </citation>
    <scope>NUCLEOTIDE SEQUENCE</scope>
    <source>
        <strain evidence="1">MN1</strain>
    </source>
</reference>
<dbReference type="AlphaFoldDB" id="A0A9P7DRA0"/>
<protein>
    <submittedName>
        <fullName evidence="1">Uncharacterized protein</fullName>
    </submittedName>
</protein>
<dbReference type="GeneID" id="64638243"/>
<comment type="caution">
    <text evidence="1">The sequence shown here is derived from an EMBL/GenBank/DDBJ whole genome shotgun (WGS) entry which is preliminary data.</text>
</comment>
<dbReference type="EMBL" id="JABBWG010000100">
    <property type="protein sequence ID" value="KAG1801153.1"/>
    <property type="molecule type" value="Genomic_DNA"/>
</dbReference>